<dbReference type="Pfam" id="PF02368">
    <property type="entry name" value="Big_2"/>
    <property type="match status" value="1"/>
</dbReference>
<dbReference type="AlphaFoldDB" id="A0A934U309"/>
<sequence length="404" mass="44539">MKKSRVLLVIGLAVVLIVTMLLCPSFSWYSRSNYENGESMKWESTQNAYDGNGITFATYYSADGVEYESTSTTDYDSYTLEPGERVFFRTDINNTTSADQNVSLFISELTLHYSASGSNLFIGLNSPLRTHKEFQLTNAGRTSKKTAASVNQKHVYVGFRTGTYYDSSRKYGVYYWDDNSDLTGHSRLNGDFRTNNWQSGGVSYDMYYATIPWYATKYLVGEWNDANGCVDFSKVLTNGNDIYYPDNNTFLVDVVNQSNNFKSTSTAAGIENFFSSAEIAENAGTYSLAATGMSGTLSYTSTNTSVATVDSSGNVTPVAPGRTTIKVTSNSFSPTDFNIVASCDVEVFSTSNQSYYNVPLATNYIVGHAVDGIASTSSVYWYVENKEDASANLTYDIKSLYLGL</sequence>
<comment type="caution">
    <text evidence="2">The sequence shown here is derived from an EMBL/GenBank/DDBJ whole genome shotgun (WGS) entry which is preliminary data.</text>
</comment>
<name>A0A934U309_9FIRM</name>
<dbReference type="SUPFAM" id="SSF49373">
    <property type="entry name" value="Invasin/intimin cell-adhesion fragments"/>
    <property type="match status" value="1"/>
</dbReference>
<feature type="domain" description="BIG2" evidence="1">
    <location>
        <begin position="294"/>
        <end position="331"/>
    </location>
</feature>
<dbReference type="InterPro" id="IPR008964">
    <property type="entry name" value="Invasin/intimin_cell_adhesion"/>
</dbReference>
<evidence type="ECO:0000259" key="1">
    <source>
        <dbReference type="Pfam" id="PF02368"/>
    </source>
</evidence>
<proteinExistence type="predicted"/>
<reference evidence="2" key="1">
    <citation type="submission" date="2021-01" db="EMBL/GenBank/DDBJ databases">
        <title>Genome public.</title>
        <authorList>
            <person name="Liu C."/>
            <person name="Sun Q."/>
        </authorList>
    </citation>
    <scope>NUCLEOTIDE SEQUENCE</scope>
    <source>
        <strain evidence="2">M6</strain>
    </source>
</reference>
<dbReference type="EMBL" id="JAEQMG010000068">
    <property type="protein sequence ID" value="MBK6088589.1"/>
    <property type="molecule type" value="Genomic_DNA"/>
</dbReference>
<dbReference type="Gene3D" id="2.60.40.1080">
    <property type="match status" value="1"/>
</dbReference>
<gene>
    <name evidence="2" type="ORF">JKK62_07975</name>
</gene>
<protein>
    <submittedName>
        <fullName evidence="2">Ig-like domain-containing protein</fullName>
    </submittedName>
</protein>
<dbReference type="InterPro" id="IPR003343">
    <property type="entry name" value="Big_2"/>
</dbReference>
<accession>A0A934U309</accession>
<dbReference type="RefSeq" id="WP_201427482.1">
    <property type="nucleotide sequence ID" value="NZ_JAEQMG010000068.1"/>
</dbReference>
<dbReference type="Proteomes" id="UP000633365">
    <property type="component" value="Unassembled WGS sequence"/>
</dbReference>
<evidence type="ECO:0000313" key="3">
    <source>
        <dbReference type="Proteomes" id="UP000633365"/>
    </source>
</evidence>
<evidence type="ECO:0000313" key="2">
    <source>
        <dbReference type="EMBL" id="MBK6088589.1"/>
    </source>
</evidence>
<keyword evidence="3" id="KW-1185">Reference proteome</keyword>
<organism evidence="2 3">
    <name type="scientific">Ruminococcus difficilis</name>
    <dbReference type="NCBI Taxonomy" id="2763069"/>
    <lineage>
        <taxon>Bacteria</taxon>
        <taxon>Bacillati</taxon>
        <taxon>Bacillota</taxon>
        <taxon>Clostridia</taxon>
        <taxon>Eubacteriales</taxon>
        <taxon>Oscillospiraceae</taxon>
        <taxon>Ruminococcus</taxon>
    </lineage>
</organism>